<organism evidence="1">
    <name type="scientific">marine sediment metagenome</name>
    <dbReference type="NCBI Taxonomy" id="412755"/>
    <lineage>
        <taxon>unclassified sequences</taxon>
        <taxon>metagenomes</taxon>
        <taxon>ecological metagenomes</taxon>
    </lineage>
</organism>
<comment type="caution">
    <text evidence="1">The sequence shown here is derived from an EMBL/GenBank/DDBJ whole genome shotgun (WGS) entry which is preliminary data.</text>
</comment>
<dbReference type="EMBL" id="BARS01010076">
    <property type="protein sequence ID" value="GAF89467.1"/>
    <property type="molecule type" value="Genomic_DNA"/>
</dbReference>
<gene>
    <name evidence="1" type="ORF">S01H1_18785</name>
</gene>
<evidence type="ECO:0000313" key="1">
    <source>
        <dbReference type="EMBL" id="GAF89467.1"/>
    </source>
</evidence>
<accession>X0TMY3</accession>
<dbReference type="AlphaFoldDB" id="X0TMY3"/>
<feature type="non-terminal residue" evidence="1">
    <location>
        <position position="50"/>
    </location>
</feature>
<reference evidence="1" key="1">
    <citation type="journal article" date="2014" name="Front. Microbiol.">
        <title>High frequency of phylogenetically diverse reductive dehalogenase-homologous genes in deep subseafloor sedimentary metagenomes.</title>
        <authorList>
            <person name="Kawai M."/>
            <person name="Futagami T."/>
            <person name="Toyoda A."/>
            <person name="Takaki Y."/>
            <person name="Nishi S."/>
            <person name="Hori S."/>
            <person name="Arai W."/>
            <person name="Tsubouchi T."/>
            <person name="Morono Y."/>
            <person name="Uchiyama I."/>
            <person name="Ito T."/>
            <person name="Fujiyama A."/>
            <person name="Inagaki F."/>
            <person name="Takami H."/>
        </authorList>
    </citation>
    <scope>NUCLEOTIDE SEQUENCE</scope>
    <source>
        <strain evidence="1">Expedition CK06-06</strain>
    </source>
</reference>
<name>X0TMY3_9ZZZZ</name>
<sequence>MKLSATIILAAITGTSAFAPLSQSRASAVKPLNYGWDDYNKSQAAAPAAP</sequence>
<protein>
    <submittedName>
        <fullName evidence="1">Uncharacterized protein</fullName>
    </submittedName>
</protein>
<proteinExistence type="predicted"/>